<accession>A0ABV5WQL0</accession>
<dbReference type="EC" id="2.3.-.-" evidence="4"/>
<keyword evidence="5" id="KW-1185">Reference proteome</keyword>
<dbReference type="PANTHER" id="PTHR43877">
    <property type="entry name" value="AMINOALKYLPHOSPHONATE N-ACETYLTRANSFERASE-RELATED-RELATED"/>
    <property type="match status" value="1"/>
</dbReference>
<evidence type="ECO:0000313" key="5">
    <source>
        <dbReference type="Proteomes" id="UP001589691"/>
    </source>
</evidence>
<dbReference type="Proteomes" id="UP001589691">
    <property type="component" value="Unassembled WGS sequence"/>
</dbReference>
<evidence type="ECO:0000256" key="1">
    <source>
        <dbReference type="ARBA" id="ARBA00022679"/>
    </source>
</evidence>
<dbReference type="Gene3D" id="3.40.630.30">
    <property type="match status" value="1"/>
</dbReference>
<dbReference type="CDD" id="cd04301">
    <property type="entry name" value="NAT_SF"/>
    <property type="match status" value="1"/>
</dbReference>
<dbReference type="PANTHER" id="PTHR43877:SF8">
    <property type="entry name" value="N-ACETYLGLUTAMATE SYNTHASE-RELATED"/>
    <property type="match status" value="1"/>
</dbReference>
<evidence type="ECO:0000313" key="4">
    <source>
        <dbReference type="EMBL" id="MFB9768404.1"/>
    </source>
</evidence>
<organism evidence="4 5">
    <name type="scientific">Lactiplantibacillus modestisalitolerans</name>
    <dbReference type="NCBI Taxonomy" id="1457219"/>
    <lineage>
        <taxon>Bacteria</taxon>
        <taxon>Bacillati</taxon>
        <taxon>Bacillota</taxon>
        <taxon>Bacilli</taxon>
        <taxon>Lactobacillales</taxon>
        <taxon>Lactobacillaceae</taxon>
        <taxon>Lactiplantibacillus</taxon>
    </lineage>
</organism>
<evidence type="ECO:0000259" key="3">
    <source>
        <dbReference type="PROSITE" id="PS51186"/>
    </source>
</evidence>
<keyword evidence="2 4" id="KW-0012">Acyltransferase</keyword>
<dbReference type="InterPro" id="IPR000182">
    <property type="entry name" value="GNAT_dom"/>
</dbReference>
<dbReference type="SUPFAM" id="SSF55729">
    <property type="entry name" value="Acyl-CoA N-acyltransferases (Nat)"/>
    <property type="match status" value="1"/>
</dbReference>
<dbReference type="InterPro" id="IPR050832">
    <property type="entry name" value="Bact_Acetyltransf"/>
</dbReference>
<name>A0ABV5WQL0_9LACO</name>
<dbReference type="PROSITE" id="PS51186">
    <property type="entry name" value="GNAT"/>
    <property type="match status" value="1"/>
</dbReference>
<evidence type="ECO:0000256" key="2">
    <source>
        <dbReference type="ARBA" id="ARBA00023315"/>
    </source>
</evidence>
<comment type="caution">
    <text evidence="4">The sequence shown here is derived from an EMBL/GenBank/DDBJ whole genome shotgun (WGS) entry which is preliminary data.</text>
</comment>
<reference evidence="4 5" key="1">
    <citation type="submission" date="2024-09" db="EMBL/GenBank/DDBJ databases">
        <authorList>
            <person name="Sun Q."/>
            <person name="Mori K."/>
        </authorList>
    </citation>
    <scope>NUCLEOTIDE SEQUENCE [LARGE SCALE GENOMIC DNA]</scope>
    <source>
        <strain evidence="4 5">TBRC 4576</strain>
    </source>
</reference>
<dbReference type="RefSeq" id="WP_137642769.1">
    <property type="nucleotide sequence ID" value="NZ_BJEA01000011.1"/>
</dbReference>
<sequence>MAEDVVSIRPAEPEDAARLLALVRALTQQSDTFTVDEGLGQLTEAREREQIEQITRTTTNIILVATLGEQLIGIATVQATADITAAEGEVGVAVLKAYWGQGLGTALVEELIRWAQDFSTLKRLILTVQCRNQRATQLYLHQGFQPQAPEPHPVLDLNGEQVPAVDMVLTINAD</sequence>
<dbReference type="EMBL" id="JBHLZY010000001">
    <property type="protein sequence ID" value="MFB9768404.1"/>
    <property type="molecule type" value="Genomic_DNA"/>
</dbReference>
<protein>
    <submittedName>
        <fullName evidence="4">GNAT family N-acetyltransferase</fullName>
        <ecNumber evidence="4">2.3.-.-</ecNumber>
    </submittedName>
</protein>
<feature type="domain" description="N-acetyltransferase" evidence="3">
    <location>
        <begin position="6"/>
        <end position="172"/>
    </location>
</feature>
<keyword evidence="1 4" id="KW-0808">Transferase</keyword>
<gene>
    <name evidence="4" type="ORF">ACFFLI_00740</name>
</gene>
<dbReference type="Pfam" id="PF00583">
    <property type="entry name" value="Acetyltransf_1"/>
    <property type="match status" value="1"/>
</dbReference>
<dbReference type="GO" id="GO:0016746">
    <property type="term" value="F:acyltransferase activity"/>
    <property type="evidence" value="ECO:0007669"/>
    <property type="project" value="UniProtKB-KW"/>
</dbReference>
<dbReference type="InterPro" id="IPR016181">
    <property type="entry name" value="Acyl_CoA_acyltransferase"/>
</dbReference>
<proteinExistence type="predicted"/>